<gene>
    <name evidence="1" type="ORF">GCM10010468_17590</name>
</gene>
<organism evidence="1 2">
    <name type="scientific">Actinocorallia longicatena</name>
    <dbReference type="NCBI Taxonomy" id="111803"/>
    <lineage>
        <taxon>Bacteria</taxon>
        <taxon>Bacillati</taxon>
        <taxon>Actinomycetota</taxon>
        <taxon>Actinomycetes</taxon>
        <taxon>Streptosporangiales</taxon>
        <taxon>Thermomonosporaceae</taxon>
        <taxon>Actinocorallia</taxon>
    </lineage>
</organism>
<protein>
    <recommendedName>
        <fullName evidence="3">Lipocalin-like domain-containing protein</fullName>
    </recommendedName>
</protein>
<evidence type="ECO:0000313" key="1">
    <source>
        <dbReference type="EMBL" id="GAA3203483.1"/>
    </source>
</evidence>
<comment type="caution">
    <text evidence="1">The sequence shown here is derived from an EMBL/GenBank/DDBJ whole genome shotgun (WGS) entry which is preliminary data.</text>
</comment>
<dbReference type="RefSeq" id="WP_344824490.1">
    <property type="nucleotide sequence ID" value="NZ_BAAAUV010000004.1"/>
</dbReference>
<dbReference type="Proteomes" id="UP001501237">
    <property type="component" value="Unassembled WGS sequence"/>
</dbReference>
<evidence type="ECO:0008006" key="3">
    <source>
        <dbReference type="Google" id="ProtNLM"/>
    </source>
</evidence>
<name>A0ABP6Q4K9_9ACTN</name>
<accession>A0ABP6Q4K9</accession>
<reference evidence="2" key="1">
    <citation type="journal article" date="2019" name="Int. J. Syst. Evol. Microbiol.">
        <title>The Global Catalogue of Microorganisms (GCM) 10K type strain sequencing project: providing services to taxonomists for standard genome sequencing and annotation.</title>
        <authorList>
            <consortium name="The Broad Institute Genomics Platform"/>
            <consortium name="The Broad Institute Genome Sequencing Center for Infectious Disease"/>
            <person name="Wu L."/>
            <person name="Ma J."/>
        </authorList>
    </citation>
    <scope>NUCLEOTIDE SEQUENCE [LARGE SCALE GENOMIC DNA]</scope>
    <source>
        <strain evidence="2">JCM 9377</strain>
    </source>
</reference>
<dbReference type="EMBL" id="BAAAUV010000004">
    <property type="protein sequence ID" value="GAA3203483.1"/>
    <property type="molecule type" value="Genomic_DNA"/>
</dbReference>
<proteinExistence type="predicted"/>
<sequence length="311" mass="34441">MTAPSTWQTRIAGEWHGRPSLFDADGTWRGYEDIRRSSVFEDGVTTYYMDGGLEGGGPLAGRFRLGAPFAFGVVDADDNRIYTGPDFFGTGQPYGGFVDAHYYGPGWQVDLNTWNHVLPDGRTQVYSSVLYQGWTVVGCFNGVYRRTLEDTPETREEITDFLAGETRNGPVPFILPTKESGAYSGTCELWGADQKLVGDVRVSVELEPVDLLRTRAHTTWSGAIDREFTVVQRRDGFRIFSEGPDAWGNAQTYGRASYSSLHFKDVTKVKSREFMIDTVPGMSAGKTLTVVHELFDGGSLSGVLHGVLTWE</sequence>
<evidence type="ECO:0000313" key="2">
    <source>
        <dbReference type="Proteomes" id="UP001501237"/>
    </source>
</evidence>
<keyword evidence="2" id="KW-1185">Reference proteome</keyword>